<dbReference type="InterPro" id="IPR001853">
    <property type="entry name" value="DSBA-like_thioredoxin_dom"/>
</dbReference>
<dbReference type="GO" id="GO:0016491">
    <property type="term" value="F:oxidoreductase activity"/>
    <property type="evidence" value="ECO:0007669"/>
    <property type="project" value="UniProtKB-KW"/>
</dbReference>
<keyword evidence="7" id="KW-1185">Reference proteome</keyword>
<sequence>MKQHLITAALALVFGFLGAGIWQVSGAGDSFTRTYLIENADVLPEMAQRLQRMEMEKQLAGAGDATQPFPGAIIGNPNGSKTIVEFTDYACGYCRQTAPELAAMVAADPELKIVIREWPIFPGSENSARMALAAAKQGKYRAFHDALFAKGPPTTETIRAAATEAGLDMERAQADGMSPEVTQELMQNMQLAQAYGFSGTPSFVINGRPYEGAIGRAALERAVDQPADS</sequence>
<evidence type="ECO:0000256" key="1">
    <source>
        <dbReference type="ARBA" id="ARBA00022729"/>
    </source>
</evidence>
<evidence type="ECO:0000256" key="3">
    <source>
        <dbReference type="ARBA" id="ARBA00023157"/>
    </source>
</evidence>
<protein>
    <submittedName>
        <fullName evidence="6">Thioredoxin domain-containing protein</fullName>
    </submittedName>
</protein>
<name>A0A844YJ51_9SPHN</name>
<reference evidence="6 7" key="1">
    <citation type="submission" date="2019-12" db="EMBL/GenBank/DDBJ databases">
        <title>Genomic-based taxomic classification of the family Erythrobacteraceae.</title>
        <authorList>
            <person name="Xu L."/>
        </authorList>
    </citation>
    <scope>NUCLEOTIDE SEQUENCE [LARGE SCALE GENOMIC DNA]</scope>
    <source>
        <strain evidence="6 7">MCCC 1A09965</strain>
    </source>
</reference>
<dbReference type="CDD" id="cd03023">
    <property type="entry name" value="DsbA_Com1_like"/>
    <property type="match status" value="1"/>
</dbReference>
<evidence type="ECO:0000256" key="4">
    <source>
        <dbReference type="ARBA" id="ARBA00023284"/>
    </source>
</evidence>
<dbReference type="AlphaFoldDB" id="A0A844YJ51"/>
<evidence type="ECO:0000313" key="7">
    <source>
        <dbReference type="Proteomes" id="UP000445582"/>
    </source>
</evidence>
<dbReference type="RefSeq" id="WP_160673820.1">
    <property type="nucleotide sequence ID" value="NZ_WTYN01000001.1"/>
</dbReference>
<keyword evidence="4" id="KW-0676">Redox-active center</keyword>
<gene>
    <name evidence="6" type="ORF">GRI48_08130</name>
</gene>
<keyword evidence="2" id="KW-0560">Oxidoreductase</keyword>
<dbReference type="PANTHER" id="PTHR13887:SF14">
    <property type="entry name" value="DISULFIDE BOND FORMATION PROTEIN D"/>
    <property type="match status" value="1"/>
</dbReference>
<evidence type="ECO:0000256" key="2">
    <source>
        <dbReference type="ARBA" id="ARBA00023002"/>
    </source>
</evidence>
<dbReference type="InterPro" id="IPR036249">
    <property type="entry name" value="Thioredoxin-like_sf"/>
</dbReference>
<accession>A0A844YJ51</accession>
<dbReference type="PANTHER" id="PTHR13887">
    <property type="entry name" value="GLUTATHIONE S-TRANSFERASE KAPPA"/>
    <property type="match status" value="1"/>
</dbReference>
<comment type="caution">
    <text evidence="6">The sequence shown here is derived from an EMBL/GenBank/DDBJ whole genome shotgun (WGS) entry which is preliminary data.</text>
</comment>
<dbReference type="PROSITE" id="PS51352">
    <property type="entry name" value="THIOREDOXIN_2"/>
    <property type="match status" value="1"/>
</dbReference>
<dbReference type="OrthoDB" id="9780147at2"/>
<keyword evidence="1" id="KW-0732">Signal</keyword>
<evidence type="ECO:0000259" key="5">
    <source>
        <dbReference type="PROSITE" id="PS51352"/>
    </source>
</evidence>
<dbReference type="Proteomes" id="UP000445582">
    <property type="component" value="Unassembled WGS sequence"/>
</dbReference>
<evidence type="ECO:0000313" key="6">
    <source>
        <dbReference type="EMBL" id="MXO62974.1"/>
    </source>
</evidence>
<keyword evidence="3" id="KW-1015">Disulfide bond</keyword>
<dbReference type="EMBL" id="WTYN01000001">
    <property type="protein sequence ID" value="MXO62974.1"/>
    <property type="molecule type" value="Genomic_DNA"/>
</dbReference>
<dbReference type="InterPro" id="IPR013766">
    <property type="entry name" value="Thioredoxin_domain"/>
</dbReference>
<feature type="domain" description="Thioredoxin" evidence="5">
    <location>
        <begin position="58"/>
        <end position="228"/>
    </location>
</feature>
<organism evidence="6 7">
    <name type="scientific">Qipengyuania oceanensis</name>
    <dbReference type="NCBI Taxonomy" id="1463597"/>
    <lineage>
        <taxon>Bacteria</taxon>
        <taxon>Pseudomonadati</taxon>
        <taxon>Pseudomonadota</taxon>
        <taxon>Alphaproteobacteria</taxon>
        <taxon>Sphingomonadales</taxon>
        <taxon>Erythrobacteraceae</taxon>
        <taxon>Qipengyuania</taxon>
    </lineage>
</organism>
<dbReference type="SUPFAM" id="SSF52833">
    <property type="entry name" value="Thioredoxin-like"/>
    <property type="match status" value="1"/>
</dbReference>
<dbReference type="Gene3D" id="3.40.30.10">
    <property type="entry name" value="Glutaredoxin"/>
    <property type="match status" value="1"/>
</dbReference>
<dbReference type="Pfam" id="PF01323">
    <property type="entry name" value="DSBA"/>
    <property type="match status" value="1"/>
</dbReference>
<proteinExistence type="predicted"/>